<dbReference type="InterPro" id="IPR008775">
    <property type="entry name" value="Phytyl_CoA_dOase-like"/>
</dbReference>
<dbReference type="SUPFAM" id="SSF51197">
    <property type="entry name" value="Clavaminate synthase-like"/>
    <property type="match status" value="1"/>
</dbReference>
<reference evidence="1" key="1">
    <citation type="submission" date="2020-02" db="EMBL/GenBank/DDBJ databases">
        <authorList>
            <person name="Meier V. D."/>
        </authorList>
    </citation>
    <scope>NUCLEOTIDE SEQUENCE</scope>
    <source>
        <strain evidence="1">AVDCRST_MAG63</strain>
    </source>
</reference>
<accession>A0A6J4JKR1</accession>
<protein>
    <recommendedName>
        <fullName evidence="2">Phytanoyl-CoA dioxygenase</fullName>
    </recommendedName>
</protein>
<dbReference type="GO" id="GO:0005506">
    <property type="term" value="F:iron ion binding"/>
    <property type="evidence" value="ECO:0007669"/>
    <property type="project" value="UniProtKB-ARBA"/>
</dbReference>
<name>A0A6J4JKR1_9BACT</name>
<dbReference type="Pfam" id="PF05721">
    <property type="entry name" value="PhyH"/>
    <property type="match status" value="1"/>
</dbReference>
<dbReference type="Gene3D" id="2.60.120.620">
    <property type="entry name" value="q2cbj1_9rhob like domain"/>
    <property type="match status" value="1"/>
</dbReference>
<sequence length="290" mass="32613">MSTNRDDPRRRELITRGYCVFEDVLDRPMLDELTHVTEALLAGYAPEEAERVRYQGSNVPVAYQDPVFPRLFARPEVLEALGALGFADPKWWSAFLLSKPPHAPPLYWHQDWWAWDDPVSADPVPPQVFLMYYLTDTDRENGCLRVIPGTHRRRIALHDALPDAHTEKTHNAALDPESPLFARHPDEVDVPVKAGDVVIGDARLLHAAHGNRTDRRRSLLTLWYFPAYAALSEPVRAFIAGHAPEPPPGLPETEEGGRFERLIPRYAGSAEPAAWNRTPGIHLGTLPVPV</sequence>
<dbReference type="GO" id="GO:0016706">
    <property type="term" value="F:2-oxoglutarate-dependent dioxygenase activity"/>
    <property type="evidence" value="ECO:0007669"/>
    <property type="project" value="UniProtKB-ARBA"/>
</dbReference>
<evidence type="ECO:0008006" key="2">
    <source>
        <dbReference type="Google" id="ProtNLM"/>
    </source>
</evidence>
<gene>
    <name evidence="1" type="ORF">AVDCRST_MAG63-3552</name>
</gene>
<evidence type="ECO:0000313" key="1">
    <source>
        <dbReference type="EMBL" id="CAA9281052.1"/>
    </source>
</evidence>
<dbReference type="PANTHER" id="PTHR20883">
    <property type="entry name" value="PHYTANOYL-COA DIOXYGENASE DOMAIN CONTAINING 1"/>
    <property type="match status" value="1"/>
</dbReference>
<proteinExistence type="predicted"/>
<organism evidence="1">
    <name type="scientific">uncultured Armatimonadetes bacterium</name>
    <dbReference type="NCBI Taxonomy" id="157466"/>
    <lineage>
        <taxon>Bacteria</taxon>
        <taxon>Bacillati</taxon>
        <taxon>Armatimonadota</taxon>
        <taxon>environmental samples</taxon>
    </lineage>
</organism>
<dbReference type="AlphaFoldDB" id="A0A6J4JKR1"/>
<dbReference type="PANTHER" id="PTHR20883:SF48">
    <property type="entry name" value="ECTOINE DIOXYGENASE"/>
    <property type="match status" value="1"/>
</dbReference>
<dbReference type="EMBL" id="CADCTO010000474">
    <property type="protein sequence ID" value="CAA9281052.1"/>
    <property type="molecule type" value="Genomic_DNA"/>
</dbReference>